<dbReference type="RefSeq" id="WP_212683135.1">
    <property type="nucleotide sequence ID" value="NZ_JAGSPM010000002.1"/>
</dbReference>
<protein>
    <submittedName>
        <fullName evidence="3">Tryptophan 7-halogenase</fullName>
    </submittedName>
</protein>
<feature type="binding site" evidence="2">
    <location>
        <begin position="27"/>
        <end position="30"/>
    </location>
    <ligand>
        <name>FAD</name>
        <dbReference type="ChEBI" id="CHEBI:57692"/>
    </ligand>
</feature>
<comment type="caution">
    <text evidence="3">The sequence shown here is derived from an EMBL/GenBank/DDBJ whole genome shotgun (WGS) entry which is preliminary data.</text>
</comment>
<dbReference type="InterPro" id="IPR006905">
    <property type="entry name" value="Flavin_halogenase"/>
</dbReference>
<dbReference type="PANTHER" id="PTHR43747">
    <property type="entry name" value="FAD-BINDING PROTEIN"/>
    <property type="match status" value="1"/>
</dbReference>
<proteinExistence type="predicted"/>
<feature type="binding site" evidence="2">
    <location>
        <position position="357"/>
    </location>
    <ligand>
        <name>L-tryptophan</name>
        <dbReference type="ChEBI" id="CHEBI:57912"/>
    </ligand>
</feature>
<keyword evidence="2" id="KW-0274">FAD</keyword>
<evidence type="ECO:0000256" key="2">
    <source>
        <dbReference type="PIRSR" id="PIRSR011396-2"/>
    </source>
</evidence>
<feature type="binding site" evidence="2">
    <location>
        <position position="92"/>
    </location>
    <ligand>
        <name>7-chloro-L-tryptophan</name>
        <dbReference type="ChEBI" id="CHEBI:58713"/>
    </ligand>
</feature>
<feature type="active site" evidence="1">
    <location>
        <position position="92"/>
    </location>
</feature>
<feature type="binding site" evidence="2">
    <location>
        <position position="348"/>
    </location>
    <ligand>
        <name>FAD</name>
        <dbReference type="ChEBI" id="CHEBI:57692"/>
    </ligand>
</feature>
<feature type="binding site" evidence="2">
    <location>
        <position position="361"/>
    </location>
    <ligand>
        <name>FAD</name>
        <dbReference type="ChEBI" id="CHEBI:57692"/>
    </ligand>
</feature>
<dbReference type="InterPro" id="IPR033856">
    <property type="entry name" value="Trp_halogen"/>
</dbReference>
<accession>A0A941I2V7</accession>
<dbReference type="InterPro" id="IPR050816">
    <property type="entry name" value="Flavin-dep_Halogenase_NPB"/>
</dbReference>
<reference evidence="3 4" key="1">
    <citation type="submission" date="2021-04" db="EMBL/GenBank/DDBJ databases">
        <title>novel species isolated from subtropical streams in China.</title>
        <authorList>
            <person name="Lu H."/>
        </authorList>
    </citation>
    <scope>NUCLEOTIDE SEQUENCE [LARGE SCALE GENOMIC DNA]</scope>
    <source>
        <strain evidence="3 4">BYS107W</strain>
    </source>
</reference>
<evidence type="ECO:0000313" key="4">
    <source>
        <dbReference type="Proteomes" id="UP000680158"/>
    </source>
</evidence>
<gene>
    <name evidence="3" type="ORF">KDM92_04155</name>
</gene>
<sequence length="529" mass="59779">MQSELTLNTDANAQNTRALKDLIIVGGGTAGWMTAAALSRCLPQGLRIRLVESDQISTIGVGEATIPSIRAFNQLLNLDEDEFIRQTQATFKLGIEFVNWGKPGDSYIHGFGQIGRDQVVAKFYQYWLKMYQAGKAPDLEAFSINTVAPRHAKFMRPPKDMPNSPLSDISYAFHFDAGLYARYLRGIAERQGVLRTEGRIVEVQTNAQNGHITALRMESDDLISADFFIDCSGLSGLLIEKTLQTGYEDWSHYLPADSAIAVPCTSSETLLPYTRSTAHQAGWQWRIPLQHRTGNGHVFCSKFMSADEAQAILMRNLDGEALAEPRLIRFTTGKRKRAWNKNCVAIGLSGGFMEPLESTSIHMIQTAIMRLLSLFPDRGFSQVDIDTYNAQNDEEYQRIRDFLIMHYKLNQHPDSAFWRYCREMEVPKEVQHRIDLYRSHGRIFRLGEELFAEASWLQVMHGQGLRANGYHPLVDQRSEEDIAYFLSQVEKTIQKCVDVMPTHAEFIAATCAAEKVDFGVMPQSPRYGT</sequence>
<dbReference type="PANTHER" id="PTHR43747:SF4">
    <property type="entry name" value="FLAVIN-DEPENDENT TRYPTOPHAN HALOGENASE"/>
    <property type="match status" value="1"/>
</dbReference>
<keyword evidence="2" id="KW-0547">Nucleotide-binding</keyword>
<evidence type="ECO:0000313" key="3">
    <source>
        <dbReference type="EMBL" id="MBR7745761.1"/>
    </source>
</evidence>
<dbReference type="GO" id="GO:0000166">
    <property type="term" value="F:nucleotide binding"/>
    <property type="evidence" value="ECO:0007669"/>
    <property type="project" value="UniProtKB-KW"/>
</dbReference>
<dbReference type="Pfam" id="PF04820">
    <property type="entry name" value="Trp_halogenase"/>
    <property type="match status" value="1"/>
</dbReference>
<dbReference type="EMBL" id="JAGSPM010000002">
    <property type="protein sequence ID" value="MBR7745761.1"/>
    <property type="molecule type" value="Genomic_DNA"/>
</dbReference>
<dbReference type="GO" id="GO:0004497">
    <property type="term" value="F:monooxygenase activity"/>
    <property type="evidence" value="ECO:0007669"/>
    <property type="project" value="InterPro"/>
</dbReference>
<dbReference type="Proteomes" id="UP000680158">
    <property type="component" value="Unassembled WGS sequence"/>
</dbReference>
<name>A0A941I2V7_9BURK</name>
<organism evidence="3 4">
    <name type="scientific">Undibacterium baiyunense</name>
    <dbReference type="NCBI Taxonomy" id="2828731"/>
    <lineage>
        <taxon>Bacteria</taxon>
        <taxon>Pseudomonadati</taxon>
        <taxon>Pseudomonadota</taxon>
        <taxon>Betaproteobacteria</taxon>
        <taxon>Burkholderiales</taxon>
        <taxon>Oxalobacteraceae</taxon>
        <taxon>Undibacterium</taxon>
    </lineage>
</organism>
<dbReference type="PIRSF" id="PIRSF011396">
    <property type="entry name" value="Trp_halogenase"/>
    <property type="match status" value="1"/>
</dbReference>
<dbReference type="AlphaFoldDB" id="A0A941I2V7"/>
<keyword evidence="2" id="KW-0285">Flavoprotein</keyword>
<dbReference type="InterPro" id="IPR036188">
    <property type="entry name" value="FAD/NAD-bd_sf"/>
</dbReference>
<dbReference type="SUPFAM" id="SSF51905">
    <property type="entry name" value="FAD/NAD(P)-binding domain"/>
    <property type="match status" value="1"/>
</dbReference>
<dbReference type="Gene3D" id="3.50.50.60">
    <property type="entry name" value="FAD/NAD(P)-binding domain"/>
    <property type="match status" value="1"/>
</dbReference>
<evidence type="ECO:0000256" key="1">
    <source>
        <dbReference type="PIRSR" id="PIRSR011396-1"/>
    </source>
</evidence>
<keyword evidence="4" id="KW-1185">Reference proteome</keyword>